<evidence type="ECO:0000313" key="2">
    <source>
        <dbReference type="Proteomes" id="UP000092154"/>
    </source>
</evidence>
<accession>A0A1B7N9P5</accession>
<dbReference type="EMBL" id="KV448177">
    <property type="protein sequence ID" value="OAX41565.1"/>
    <property type="molecule type" value="Genomic_DNA"/>
</dbReference>
<organism evidence="1 2">
    <name type="scientific">Rhizopogon vinicolor AM-OR11-026</name>
    <dbReference type="NCBI Taxonomy" id="1314800"/>
    <lineage>
        <taxon>Eukaryota</taxon>
        <taxon>Fungi</taxon>
        <taxon>Dikarya</taxon>
        <taxon>Basidiomycota</taxon>
        <taxon>Agaricomycotina</taxon>
        <taxon>Agaricomycetes</taxon>
        <taxon>Agaricomycetidae</taxon>
        <taxon>Boletales</taxon>
        <taxon>Suillineae</taxon>
        <taxon>Rhizopogonaceae</taxon>
        <taxon>Rhizopogon</taxon>
    </lineage>
</organism>
<gene>
    <name evidence="1" type="ORF">K503DRAFT_482036</name>
</gene>
<reference evidence="1 2" key="1">
    <citation type="submission" date="2016-06" db="EMBL/GenBank/DDBJ databases">
        <title>Comparative genomics of the ectomycorrhizal sister species Rhizopogon vinicolor and Rhizopogon vesiculosus (Basidiomycota: Boletales) reveals a divergence of the mating type B locus.</title>
        <authorList>
            <consortium name="DOE Joint Genome Institute"/>
            <person name="Mujic A.B."/>
            <person name="Kuo A."/>
            <person name="Tritt A."/>
            <person name="Lipzen A."/>
            <person name="Chen C."/>
            <person name="Johnson J."/>
            <person name="Sharma A."/>
            <person name="Barry K."/>
            <person name="Grigoriev I.V."/>
            <person name="Spatafora J.W."/>
        </authorList>
    </citation>
    <scope>NUCLEOTIDE SEQUENCE [LARGE SCALE GENOMIC DNA]</scope>
    <source>
        <strain evidence="1 2">AM-OR11-026</strain>
    </source>
</reference>
<protein>
    <submittedName>
        <fullName evidence="1">Uncharacterized protein</fullName>
    </submittedName>
</protein>
<evidence type="ECO:0000313" key="1">
    <source>
        <dbReference type="EMBL" id="OAX41565.1"/>
    </source>
</evidence>
<keyword evidence="2" id="KW-1185">Reference proteome</keyword>
<name>A0A1B7N9P5_9AGAM</name>
<dbReference type="AlphaFoldDB" id="A0A1B7N9P5"/>
<dbReference type="InParanoid" id="A0A1B7N9P5"/>
<sequence>MTMSEHVIQIYYQRLVDHHLIFHSQLEATRATDSPSTLYPRCPICSNPLASCNVCAIVTCQNDQCAASKLIPAMKCCHWHKKETICEPCILLSKDRQSGPLLDQCPHCGYWFCFNIMNKCMGRPAASPELAKIHAPKSISCPAGFAAHAQSTVGLAKGVFGGRVLFAMIALDPKTMVQLALAEGTGYVASVLRRKFCDTVQDARRFIVSMAANTSRHARSVKK</sequence>
<dbReference type="Proteomes" id="UP000092154">
    <property type="component" value="Unassembled WGS sequence"/>
</dbReference>
<dbReference type="OrthoDB" id="2683234at2759"/>
<proteinExistence type="predicted"/>